<dbReference type="Proteomes" id="UP000218810">
    <property type="component" value="Unassembled WGS sequence"/>
</dbReference>
<feature type="transmembrane region" description="Helical" evidence="8">
    <location>
        <begin position="119"/>
        <end position="138"/>
    </location>
</feature>
<keyword evidence="3" id="KW-0813">Transport</keyword>
<feature type="transmembrane region" description="Helical" evidence="8">
    <location>
        <begin position="329"/>
        <end position="349"/>
    </location>
</feature>
<dbReference type="CDD" id="cd06550">
    <property type="entry name" value="TM_ABC_iron-siderophores_like"/>
    <property type="match status" value="1"/>
</dbReference>
<name>A0A2A2WSE0_9ACTN</name>
<keyword evidence="5 8" id="KW-0812">Transmembrane</keyword>
<evidence type="ECO:0000256" key="2">
    <source>
        <dbReference type="ARBA" id="ARBA00007935"/>
    </source>
</evidence>
<dbReference type="GO" id="GO:0033214">
    <property type="term" value="P:siderophore-iron import into cell"/>
    <property type="evidence" value="ECO:0007669"/>
    <property type="project" value="TreeGrafter"/>
</dbReference>
<organism evidence="9 10">
    <name type="scientific">Dietzia natronolimnaea</name>
    <dbReference type="NCBI Taxonomy" id="161920"/>
    <lineage>
        <taxon>Bacteria</taxon>
        <taxon>Bacillati</taxon>
        <taxon>Actinomycetota</taxon>
        <taxon>Actinomycetes</taxon>
        <taxon>Mycobacteriales</taxon>
        <taxon>Dietziaceae</taxon>
        <taxon>Dietzia</taxon>
    </lineage>
</organism>
<comment type="similarity">
    <text evidence="2">Belongs to the binding-protein-dependent transport system permease family. FecCD subfamily.</text>
</comment>
<accession>A0A2A2WSE0</accession>
<proteinExistence type="inferred from homology"/>
<dbReference type="SUPFAM" id="SSF81345">
    <property type="entry name" value="ABC transporter involved in vitamin B12 uptake, BtuC"/>
    <property type="match status" value="1"/>
</dbReference>
<dbReference type="RefSeq" id="WP_095717565.1">
    <property type="nucleotide sequence ID" value="NZ_NTGA01000009.1"/>
</dbReference>
<feature type="transmembrane region" description="Helical" evidence="8">
    <location>
        <begin position="144"/>
        <end position="164"/>
    </location>
</feature>
<evidence type="ECO:0000313" key="9">
    <source>
        <dbReference type="EMBL" id="PAY24108.1"/>
    </source>
</evidence>
<dbReference type="OrthoDB" id="4455417at2"/>
<reference evidence="10" key="1">
    <citation type="submission" date="2017-09" db="EMBL/GenBank/DDBJ databases">
        <authorList>
            <person name="Zhang Y."/>
            <person name="Huang X."/>
            <person name="Liu J."/>
            <person name="Lu L."/>
            <person name="Peng K."/>
        </authorList>
    </citation>
    <scope>NUCLEOTIDE SEQUENCE [LARGE SCALE GENOMIC DNA]</scope>
    <source>
        <strain evidence="10">S-XJ-1</strain>
    </source>
</reference>
<dbReference type="InterPro" id="IPR000522">
    <property type="entry name" value="ABC_transptr_permease_BtuC"/>
</dbReference>
<keyword evidence="6 8" id="KW-1133">Transmembrane helix</keyword>
<dbReference type="GO" id="GO:0022857">
    <property type="term" value="F:transmembrane transporter activity"/>
    <property type="evidence" value="ECO:0007669"/>
    <property type="project" value="InterPro"/>
</dbReference>
<evidence type="ECO:0000256" key="5">
    <source>
        <dbReference type="ARBA" id="ARBA00022692"/>
    </source>
</evidence>
<evidence type="ECO:0000256" key="3">
    <source>
        <dbReference type="ARBA" id="ARBA00022448"/>
    </source>
</evidence>
<protein>
    <submittedName>
        <fullName evidence="9">Iron ABC transporter permease</fullName>
    </submittedName>
</protein>
<dbReference type="AlphaFoldDB" id="A0A2A2WSE0"/>
<feature type="transmembrane region" description="Helical" evidence="8">
    <location>
        <begin position="302"/>
        <end position="322"/>
    </location>
</feature>
<comment type="subcellular location">
    <subcellularLocation>
        <location evidence="1">Cell membrane</location>
        <topology evidence="1">Multi-pass membrane protein</topology>
    </subcellularLocation>
</comment>
<evidence type="ECO:0000256" key="6">
    <source>
        <dbReference type="ARBA" id="ARBA00022989"/>
    </source>
</evidence>
<dbReference type="Pfam" id="PF01032">
    <property type="entry name" value="FecCD"/>
    <property type="match status" value="1"/>
</dbReference>
<dbReference type="PANTHER" id="PTHR30472">
    <property type="entry name" value="FERRIC ENTEROBACTIN TRANSPORT SYSTEM PERMEASE PROTEIN"/>
    <property type="match status" value="1"/>
</dbReference>
<dbReference type="Gene3D" id="1.10.3470.10">
    <property type="entry name" value="ABC transporter involved in vitamin B12 uptake, BtuC"/>
    <property type="match status" value="1"/>
</dbReference>
<feature type="transmembrane region" description="Helical" evidence="8">
    <location>
        <begin position="32"/>
        <end position="60"/>
    </location>
</feature>
<feature type="transmembrane region" description="Helical" evidence="8">
    <location>
        <begin position="171"/>
        <end position="193"/>
    </location>
</feature>
<dbReference type="EMBL" id="NTGA01000009">
    <property type="protein sequence ID" value="PAY24108.1"/>
    <property type="molecule type" value="Genomic_DNA"/>
</dbReference>
<dbReference type="PANTHER" id="PTHR30472:SF24">
    <property type="entry name" value="FERRIC ENTEROBACTIN TRANSPORT SYSTEM PERMEASE PROTEIN FEPG"/>
    <property type="match status" value="1"/>
</dbReference>
<evidence type="ECO:0000313" key="10">
    <source>
        <dbReference type="Proteomes" id="UP000218810"/>
    </source>
</evidence>
<feature type="transmembrane region" description="Helical" evidence="8">
    <location>
        <begin position="262"/>
        <end position="290"/>
    </location>
</feature>
<comment type="caution">
    <text evidence="9">The sequence shown here is derived from an EMBL/GenBank/DDBJ whole genome shotgun (WGS) entry which is preliminary data.</text>
</comment>
<keyword evidence="10" id="KW-1185">Reference proteome</keyword>
<evidence type="ECO:0000256" key="7">
    <source>
        <dbReference type="ARBA" id="ARBA00023136"/>
    </source>
</evidence>
<evidence type="ECO:0000256" key="8">
    <source>
        <dbReference type="SAM" id="Phobius"/>
    </source>
</evidence>
<gene>
    <name evidence="9" type="ORF">CEY15_05045</name>
</gene>
<evidence type="ECO:0000256" key="1">
    <source>
        <dbReference type="ARBA" id="ARBA00004651"/>
    </source>
</evidence>
<keyword evidence="7 8" id="KW-0472">Membrane</keyword>
<feature type="transmembrane region" description="Helical" evidence="8">
    <location>
        <begin position="89"/>
        <end position="107"/>
    </location>
</feature>
<dbReference type="InterPro" id="IPR037294">
    <property type="entry name" value="ABC_BtuC-like"/>
</dbReference>
<dbReference type="GO" id="GO:0005886">
    <property type="term" value="C:plasma membrane"/>
    <property type="evidence" value="ECO:0007669"/>
    <property type="project" value="UniProtKB-SubCell"/>
</dbReference>
<evidence type="ECO:0000256" key="4">
    <source>
        <dbReference type="ARBA" id="ARBA00022475"/>
    </source>
</evidence>
<sequence>MSSDLATGGSRVDFGARQVQWRRHGFSVRFPVRALLVCVVLAVLLGVGAVIGLAVGSYAVDLGRLFDVLRGADGTFAQTVVLEWRAPRVLAAVVFGAALGASGAVFQSLTRNPLASPDVIGFATGSYTGAIVVIIVLGGGYTQVASGALVGGVATAAVVYLLAYRGGITGFRFIIVGIGVSAMLTAFNTWLLLRAELEVAMSAAVWGAGSLNGITWEQTGVATAVVIVLMLGIGLLARPMQQMQLGDDAARALGIRVEPSRLGLIIAGVALTAAVTAAAGPISFIALAAPQVARRLARTPGITLWPSAVVGAVLLLASDLVAQHALPNTLPVGVVTVVIGGSYLIWLLIREMRKLP</sequence>
<feature type="transmembrane region" description="Helical" evidence="8">
    <location>
        <begin position="213"/>
        <end position="237"/>
    </location>
</feature>
<keyword evidence="4" id="KW-1003">Cell membrane</keyword>